<protein>
    <submittedName>
        <fullName evidence="2">Uncharacterized protein</fullName>
    </submittedName>
</protein>
<feature type="signal peptide" evidence="1">
    <location>
        <begin position="1"/>
        <end position="20"/>
    </location>
</feature>
<evidence type="ECO:0000313" key="3">
    <source>
        <dbReference type="Proteomes" id="UP000317496"/>
    </source>
</evidence>
<proteinExistence type="predicted"/>
<gene>
    <name evidence="2" type="ORF">FNB15_00430</name>
</gene>
<reference evidence="2 3" key="1">
    <citation type="submission" date="2019-07" db="EMBL/GenBank/DDBJ databases">
        <title>Genome sequencing for Ferrovibrio sp. K5.</title>
        <authorList>
            <person name="Park S.-J."/>
        </authorList>
    </citation>
    <scope>NUCLEOTIDE SEQUENCE [LARGE SCALE GENOMIC DNA]</scope>
    <source>
        <strain evidence="2 3">K5</strain>
    </source>
</reference>
<dbReference type="Proteomes" id="UP000317496">
    <property type="component" value="Chromosome"/>
</dbReference>
<keyword evidence="1" id="KW-0732">Signal</keyword>
<name>A0A516GWG0_9PROT</name>
<accession>A0A516GWG0</accession>
<dbReference type="EMBL" id="CP041636">
    <property type="protein sequence ID" value="QDO95842.1"/>
    <property type="molecule type" value="Genomic_DNA"/>
</dbReference>
<organism evidence="2 3">
    <name type="scientific">Ferrovibrio terrae</name>
    <dbReference type="NCBI Taxonomy" id="2594003"/>
    <lineage>
        <taxon>Bacteria</taxon>
        <taxon>Pseudomonadati</taxon>
        <taxon>Pseudomonadota</taxon>
        <taxon>Alphaproteobacteria</taxon>
        <taxon>Rhodospirillales</taxon>
        <taxon>Rhodospirillaceae</taxon>
        <taxon>Ferrovibrio</taxon>
    </lineage>
</organism>
<dbReference type="AlphaFoldDB" id="A0A516GWG0"/>
<evidence type="ECO:0000313" key="2">
    <source>
        <dbReference type="EMBL" id="QDO95842.1"/>
    </source>
</evidence>
<evidence type="ECO:0000256" key="1">
    <source>
        <dbReference type="SAM" id="SignalP"/>
    </source>
</evidence>
<dbReference type="KEGG" id="fer:FNB15_00430"/>
<feature type="chain" id="PRO_5021698749" evidence="1">
    <location>
        <begin position="21"/>
        <end position="73"/>
    </location>
</feature>
<dbReference type="RefSeq" id="WP_144066823.1">
    <property type="nucleotide sequence ID" value="NZ_CP041636.1"/>
</dbReference>
<sequence length="73" mass="7916">MRGYVFALALLIATATPFFAAQAQDSIAAATEACMRDIRSGLKAGQKLTEQQRMVAETQCRARAEQSAQPVKK</sequence>
<keyword evidence="3" id="KW-1185">Reference proteome</keyword>